<dbReference type="SMART" id="SM01404">
    <property type="entry name" value="CIMR"/>
    <property type="match status" value="2"/>
</dbReference>
<dbReference type="PROSITE" id="PS51914">
    <property type="entry name" value="MRH"/>
    <property type="match status" value="1"/>
</dbReference>
<keyword evidence="10" id="KW-1185">Reference proteome</keyword>
<dbReference type="GO" id="GO:0038023">
    <property type="term" value="F:signaling receptor activity"/>
    <property type="evidence" value="ECO:0007669"/>
    <property type="project" value="InterPro"/>
</dbReference>
<organism evidence="9 10">
    <name type="scientific">Exocentrus adspersus</name>
    <dbReference type="NCBI Taxonomy" id="1586481"/>
    <lineage>
        <taxon>Eukaryota</taxon>
        <taxon>Metazoa</taxon>
        <taxon>Ecdysozoa</taxon>
        <taxon>Arthropoda</taxon>
        <taxon>Hexapoda</taxon>
        <taxon>Insecta</taxon>
        <taxon>Pterygota</taxon>
        <taxon>Neoptera</taxon>
        <taxon>Endopterygota</taxon>
        <taxon>Coleoptera</taxon>
        <taxon>Polyphaga</taxon>
        <taxon>Cucujiformia</taxon>
        <taxon>Chrysomeloidea</taxon>
        <taxon>Cerambycidae</taxon>
        <taxon>Lamiinae</taxon>
        <taxon>Acanthocinini</taxon>
        <taxon>Exocentrus</taxon>
    </lineage>
</organism>
<keyword evidence="7" id="KW-1015">Disulfide bond</keyword>
<evidence type="ECO:0000256" key="1">
    <source>
        <dbReference type="ARBA" id="ARBA00004308"/>
    </source>
</evidence>
<comment type="subcellular location">
    <subcellularLocation>
        <location evidence="1">Endomembrane system</location>
    </subcellularLocation>
</comment>
<dbReference type="AlphaFoldDB" id="A0AAV8W598"/>
<dbReference type="GO" id="GO:0010008">
    <property type="term" value="C:endosome membrane"/>
    <property type="evidence" value="ECO:0007669"/>
    <property type="project" value="UniProtKB-SubCell"/>
</dbReference>
<name>A0AAV8W598_9CUCU</name>
<dbReference type="Proteomes" id="UP001159042">
    <property type="component" value="Unassembled WGS sequence"/>
</dbReference>
<dbReference type="InterPro" id="IPR000479">
    <property type="entry name" value="CIMR_rpt"/>
</dbReference>
<feature type="domain" description="MRH" evidence="8">
    <location>
        <begin position="116"/>
        <end position="253"/>
    </location>
</feature>
<dbReference type="InterPro" id="IPR044865">
    <property type="entry name" value="MRH_dom"/>
</dbReference>
<evidence type="ECO:0000256" key="6">
    <source>
        <dbReference type="ARBA" id="ARBA00023136"/>
    </source>
</evidence>
<protein>
    <recommendedName>
        <fullName evidence="8">MRH domain-containing protein</fullName>
    </recommendedName>
</protein>
<keyword evidence="3" id="KW-0812">Transmembrane</keyword>
<evidence type="ECO:0000256" key="4">
    <source>
        <dbReference type="ARBA" id="ARBA00022729"/>
    </source>
</evidence>
<evidence type="ECO:0000256" key="5">
    <source>
        <dbReference type="ARBA" id="ARBA00022989"/>
    </source>
</evidence>
<dbReference type="SUPFAM" id="SSF50911">
    <property type="entry name" value="Mannose 6-phosphate receptor domain"/>
    <property type="match status" value="2"/>
</dbReference>
<sequence>PLSSPPGVQGTSFCFSELVLRLLVGLRHLDVVVHGLSYERVCVDGRFVEDKASVSVSCFRTDDLTHWSIGVKIFELLLKCGWEDSLFELKYREAEKQGKKYKFIAHSSYGCIKLPPKCVVEDNLLTYNLTNLVDAGGYLVSNVPNGRIYLNVCGPLNLKLKQDNPCSKSFSQVCEIKDGHYVNRGSIVSQFKVDNDIVKMTFGNGMRCKEDPSRQYITHIDFICSKTEEGPTFVNDSKCDLSIKWNTPQACPVYDKSKCVITQREQQDCLVNLQRHPLNLSSLKRFSSDYEVVDPKNSSIKYLINICGSFIDPDVSCMQHSMIVMKDMGQPHVKYKFKSLGKLEEISIVNEQIVIQAISGAYCGEEGDYTSKIYLICRDKEGDIIPVHPAEEREKYDTITETFTERENCTITSPYTGYTVALSSLHINSSIFVICRDDSATDLPVCDIYLIPILRECVTFTD</sequence>
<evidence type="ECO:0000256" key="3">
    <source>
        <dbReference type="ARBA" id="ARBA00022692"/>
    </source>
</evidence>
<gene>
    <name evidence="9" type="ORF">NQ315_010578</name>
</gene>
<keyword evidence="4" id="KW-0732">Signal</keyword>
<evidence type="ECO:0000313" key="10">
    <source>
        <dbReference type="Proteomes" id="UP001159042"/>
    </source>
</evidence>
<proteinExistence type="predicted"/>
<comment type="caution">
    <text evidence="9">The sequence shown here is derived from an EMBL/GenBank/DDBJ whole genome shotgun (WGS) entry which is preliminary data.</text>
</comment>
<evidence type="ECO:0000256" key="2">
    <source>
        <dbReference type="ARBA" id="ARBA00022448"/>
    </source>
</evidence>
<evidence type="ECO:0000256" key="7">
    <source>
        <dbReference type="ARBA" id="ARBA00023157"/>
    </source>
</evidence>
<keyword evidence="5" id="KW-1133">Transmembrane helix</keyword>
<keyword evidence="2" id="KW-0813">Transport</keyword>
<dbReference type="GO" id="GO:0007041">
    <property type="term" value="P:lysosomal transport"/>
    <property type="evidence" value="ECO:0007669"/>
    <property type="project" value="InterPro"/>
</dbReference>
<feature type="non-terminal residue" evidence="9">
    <location>
        <position position="1"/>
    </location>
</feature>
<keyword evidence="6" id="KW-0472">Membrane</keyword>
<dbReference type="InterPro" id="IPR009011">
    <property type="entry name" value="Man6P_isomerase_rcpt-bd_dom_sf"/>
</dbReference>
<reference evidence="9 10" key="1">
    <citation type="journal article" date="2023" name="Insect Mol. Biol.">
        <title>Genome sequencing provides insights into the evolution of gene families encoding plant cell wall-degrading enzymes in longhorned beetles.</title>
        <authorList>
            <person name="Shin N.R."/>
            <person name="Okamura Y."/>
            <person name="Kirsch R."/>
            <person name="Pauchet Y."/>
        </authorList>
    </citation>
    <scope>NUCLEOTIDE SEQUENCE [LARGE SCALE GENOMIC DNA]</scope>
    <source>
        <strain evidence="9">EAD_L_NR</strain>
    </source>
</reference>
<dbReference type="Pfam" id="PF00878">
    <property type="entry name" value="CIMR"/>
    <property type="match status" value="2"/>
</dbReference>
<dbReference type="Gene3D" id="2.70.130.10">
    <property type="entry name" value="Mannose-6-phosphate receptor binding domain"/>
    <property type="match status" value="2"/>
</dbReference>
<dbReference type="GO" id="GO:0005537">
    <property type="term" value="F:D-mannose binding"/>
    <property type="evidence" value="ECO:0007669"/>
    <property type="project" value="InterPro"/>
</dbReference>
<dbReference type="GO" id="GO:0000139">
    <property type="term" value="C:Golgi membrane"/>
    <property type="evidence" value="ECO:0007669"/>
    <property type="project" value="UniProtKB-SubCell"/>
</dbReference>
<dbReference type="EMBL" id="JANEYG010000009">
    <property type="protein sequence ID" value="KAJ8921669.1"/>
    <property type="molecule type" value="Genomic_DNA"/>
</dbReference>
<evidence type="ECO:0000259" key="8">
    <source>
        <dbReference type="PROSITE" id="PS51914"/>
    </source>
</evidence>
<evidence type="ECO:0000313" key="9">
    <source>
        <dbReference type="EMBL" id="KAJ8921669.1"/>
    </source>
</evidence>
<dbReference type="PANTHER" id="PTHR15071:SF0">
    <property type="entry name" value="MANNOSE 6-PHOSPHATE RECEPTOR-LIKE PROTEIN 1"/>
    <property type="match status" value="1"/>
</dbReference>
<dbReference type="PANTHER" id="PTHR15071">
    <property type="entry name" value="MANNOSE-6-PHOSPHATE RECEPTOR FAMILY MEMBER"/>
    <property type="match status" value="1"/>
</dbReference>
<accession>A0AAV8W598</accession>